<proteinExistence type="predicted"/>
<evidence type="ECO:0000313" key="3">
    <source>
        <dbReference type="Proteomes" id="UP000779507"/>
    </source>
</evidence>
<comment type="caution">
    <text evidence="2">The sequence shown here is derived from an EMBL/GenBank/DDBJ whole genome shotgun (WGS) entry which is preliminary data.</text>
</comment>
<keyword evidence="1" id="KW-1133">Transmembrane helix</keyword>
<feature type="transmembrane region" description="Helical" evidence="1">
    <location>
        <begin position="14"/>
        <end position="34"/>
    </location>
</feature>
<sequence length="36" mass="3773">MCDHQKPAANLKRFLVYLAIGVVVLLLGYGQAAAGA</sequence>
<dbReference type="Proteomes" id="UP000779507">
    <property type="component" value="Unassembled WGS sequence"/>
</dbReference>
<keyword evidence="1" id="KW-0472">Membrane</keyword>
<evidence type="ECO:0000313" key="2">
    <source>
        <dbReference type="EMBL" id="NRT20479.1"/>
    </source>
</evidence>
<evidence type="ECO:0000256" key="1">
    <source>
        <dbReference type="SAM" id="Phobius"/>
    </source>
</evidence>
<gene>
    <name evidence="2" type="ORF">HNP98_003322</name>
</gene>
<protein>
    <submittedName>
        <fullName evidence="2">Uncharacterized protein</fullName>
    </submittedName>
</protein>
<organism evidence="2 3">
    <name type="scientific">Hymenobacter caeli</name>
    <dbReference type="NCBI Taxonomy" id="2735894"/>
    <lineage>
        <taxon>Bacteria</taxon>
        <taxon>Pseudomonadati</taxon>
        <taxon>Bacteroidota</taxon>
        <taxon>Cytophagia</taxon>
        <taxon>Cytophagales</taxon>
        <taxon>Hymenobacteraceae</taxon>
        <taxon>Hymenobacter</taxon>
    </lineage>
</organism>
<name>A0ABX2FVZ0_9BACT</name>
<accession>A0ABX2FVZ0</accession>
<dbReference type="EMBL" id="JABSNP010000017">
    <property type="protein sequence ID" value="NRT20479.1"/>
    <property type="molecule type" value="Genomic_DNA"/>
</dbReference>
<keyword evidence="3" id="KW-1185">Reference proteome</keyword>
<keyword evidence="1" id="KW-0812">Transmembrane</keyword>
<reference evidence="2 3" key="1">
    <citation type="submission" date="2020-05" db="EMBL/GenBank/DDBJ databases">
        <title>Genomic Encyclopedia of Type Strains, Phase IV (KMG-V): Genome sequencing to study the core and pangenomes of soil and plant-associated prokaryotes.</title>
        <authorList>
            <person name="Whitman W."/>
        </authorList>
    </citation>
    <scope>NUCLEOTIDE SEQUENCE [LARGE SCALE GENOMIC DNA]</scope>
    <source>
        <strain evidence="2 3">9A</strain>
    </source>
</reference>